<evidence type="ECO:0000313" key="8">
    <source>
        <dbReference type="EMBL" id="ELR66347.1"/>
    </source>
</evidence>
<comment type="similarity">
    <text evidence="6 7">Belongs to the LptC family.</text>
</comment>
<dbReference type="NCBIfam" id="TIGR04409">
    <property type="entry name" value="LptC_YrbK"/>
    <property type="match status" value="1"/>
</dbReference>
<dbReference type="GO" id="GO:0015221">
    <property type="term" value="F:lipopolysaccharide transmembrane transporter activity"/>
    <property type="evidence" value="ECO:0007669"/>
    <property type="project" value="InterPro"/>
</dbReference>
<dbReference type="PANTHER" id="PTHR37481:SF1">
    <property type="entry name" value="LIPOPOLYSACCHARIDE EXPORT SYSTEM PROTEIN LPTC"/>
    <property type="match status" value="1"/>
</dbReference>
<protein>
    <recommendedName>
        <fullName evidence="6 7">Lipopolysaccharide export system protein LptC</fullName>
    </recommendedName>
</protein>
<dbReference type="AlphaFoldDB" id="L8JFZ1"/>
<dbReference type="InterPro" id="IPR052363">
    <property type="entry name" value="LPS_export_LptC"/>
</dbReference>
<dbReference type="Proteomes" id="UP000011134">
    <property type="component" value="Unassembled WGS sequence"/>
</dbReference>
<dbReference type="HAMAP" id="MF_01915">
    <property type="entry name" value="LPS_assembly_LptC"/>
    <property type="match status" value="1"/>
</dbReference>
<evidence type="ECO:0000313" key="9">
    <source>
        <dbReference type="Proteomes" id="UP000011134"/>
    </source>
</evidence>
<dbReference type="GO" id="GO:0030288">
    <property type="term" value="C:outer membrane-bounded periplasmic space"/>
    <property type="evidence" value="ECO:0007669"/>
    <property type="project" value="TreeGrafter"/>
</dbReference>
<dbReference type="InterPro" id="IPR010664">
    <property type="entry name" value="LipoPS_assembly_LptC-rel"/>
</dbReference>
<comment type="subcellular location">
    <subcellularLocation>
        <location evidence="6">Cell inner membrane</location>
        <topology evidence="6">Single-pass membrane protein</topology>
    </subcellularLocation>
</comment>
<name>L8JFZ1_9GAMM</name>
<comment type="function">
    <text evidence="7">Required for the translocation of lipopolysaccharide (LPS) from the inner membrane to the outer membrane.</text>
</comment>
<evidence type="ECO:0000256" key="1">
    <source>
        <dbReference type="ARBA" id="ARBA00022475"/>
    </source>
</evidence>
<gene>
    <name evidence="6" type="primary">lptC</name>
    <name evidence="8" type="ORF">C942_04782</name>
</gene>
<dbReference type="GO" id="GO:0005886">
    <property type="term" value="C:plasma membrane"/>
    <property type="evidence" value="ECO:0007669"/>
    <property type="project" value="UniProtKB-SubCell"/>
</dbReference>
<proteinExistence type="inferred from homology"/>
<dbReference type="EMBL" id="AMZO01000007">
    <property type="protein sequence ID" value="ELR66347.1"/>
    <property type="molecule type" value="Genomic_DNA"/>
</dbReference>
<dbReference type="InterPro" id="IPR026265">
    <property type="entry name" value="LptC"/>
</dbReference>
<sequence length="187" mass="21319">MSFRSLICALLIIICAWTGYYLLGKYWQDDIQVEPDAEKPLFTGSDIVNTSYSESGLRSYQIDSDYLEHFSKSGDTDFTQPVLWIYRNGSETEWRISSNTARLDKTQVLQMSGNVRIYNLLPESAIKVIQTNSLRLDLINKDFDTPDQVFITGNTFQNEGTGMKGNIDRSVATLLKNVKGRYEAFQN</sequence>
<evidence type="ECO:0000256" key="3">
    <source>
        <dbReference type="ARBA" id="ARBA00022692"/>
    </source>
</evidence>
<keyword evidence="4 6" id="KW-1133">Transmembrane helix</keyword>
<dbReference type="OrthoDB" id="5659892at2"/>
<evidence type="ECO:0000256" key="7">
    <source>
        <dbReference type="PIRNR" id="PIRNR028513"/>
    </source>
</evidence>
<evidence type="ECO:0000256" key="4">
    <source>
        <dbReference type="ARBA" id="ARBA00022989"/>
    </source>
</evidence>
<comment type="function">
    <text evidence="6">Involved in the assembly of lipopolysaccharide (LPS). Required for the translocation of LPS from the inner membrane to the outer membrane. Facilitates the transfer of LPS from the inner membrane to the periplasmic protein LptA. Could be a docking site for LptA.</text>
</comment>
<dbReference type="GO" id="GO:0043165">
    <property type="term" value="P:Gram-negative-bacterium-type cell outer membrane assembly"/>
    <property type="evidence" value="ECO:0007669"/>
    <property type="project" value="UniProtKB-UniRule"/>
</dbReference>
<evidence type="ECO:0000256" key="2">
    <source>
        <dbReference type="ARBA" id="ARBA00022519"/>
    </source>
</evidence>
<accession>L8JFZ1</accession>
<keyword evidence="1 6" id="KW-1003">Cell membrane</keyword>
<comment type="caution">
    <text evidence="8">The sequence shown here is derived from an EMBL/GenBank/DDBJ whole genome shotgun (WGS) entry which is preliminary data.</text>
</comment>
<dbReference type="RefSeq" id="WP_007464338.1">
    <property type="nucleotide sequence ID" value="NZ_AMZO01000007.1"/>
</dbReference>
<organism evidence="8 9">
    <name type="scientific">Photobacterium marinum</name>
    <dbReference type="NCBI Taxonomy" id="1056511"/>
    <lineage>
        <taxon>Bacteria</taxon>
        <taxon>Pseudomonadati</taxon>
        <taxon>Pseudomonadota</taxon>
        <taxon>Gammaproteobacteria</taxon>
        <taxon>Vibrionales</taxon>
        <taxon>Vibrionaceae</taxon>
        <taxon>Photobacterium</taxon>
    </lineage>
</organism>
<keyword evidence="9" id="KW-1185">Reference proteome</keyword>
<dbReference type="PIRSF" id="PIRSF028513">
    <property type="entry name" value="LptC"/>
    <property type="match status" value="1"/>
</dbReference>
<evidence type="ECO:0000256" key="6">
    <source>
        <dbReference type="HAMAP-Rule" id="MF_01915"/>
    </source>
</evidence>
<keyword evidence="2 6" id="KW-0997">Cell inner membrane</keyword>
<dbReference type="PANTHER" id="PTHR37481">
    <property type="entry name" value="LIPOPOLYSACCHARIDE EXPORT SYSTEM PROTEIN LPTC"/>
    <property type="match status" value="1"/>
</dbReference>
<keyword evidence="5 6" id="KW-0472">Membrane</keyword>
<keyword evidence="3 6" id="KW-0812">Transmembrane</keyword>
<evidence type="ECO:0000256" key="5">
    <source>
        <dbReference type="ARBA" id="ARBA00023136"/>
    </source>
</evidence>
<reference evidence="8 9" key="1">
    <citation type="submission" date="2012-12" db="EMBL/GenBank/DDBJ databases">
        <title>Genome Assembly of Photobacterium sp. AK15.</title>
        <authorList>
            <person name="Khatri I."/>
            <person name="Vaidya B."/>
            <person name="Srinivas T.N.R."/>
            <person name="Subramanian S."/>
            <person name="Pinnaka A."/>
        </authorList>
    </citation>
    <scope>NUCLEOTIDE SEQUENCE [LARGE SCALE GENOMIC DNA]</scope>
    <source>
        <strain evidence="8 9">AK15</strain>
    </source>
</reference>
<comment type="subunit">
    <text evidence="6">Component of the lipopolysaccharide transport and assembly complex. Interacts with LptA and the LptBFG transporter complex.</text>
</comment>
<dbReference type="GO" id="GO:0017089">
    <property type="term" value="F:glycolipid transfer activity"/>
    <property type="evidence" value="ECO:0007669"/>
    <property type="project" value="TreeGrafter"/>
</dbReference>
<dbReference type="Gene3D" id="2.60.450.10">
    <property type="entry name" value="Lipopolysaccharide (LPS) transport protein A like domain"/>
    <property type="match status" value="1"/>
</dbReference>
<dbReference type="PATRIC" id="fig|1056511.3.peg.1602"/>
<dbReference type="Pfam" id="PF06835">
    <property type="entry name" value="LptC"/>
    <property type="match status" value="1"/>
</dbReference>